<accession>A0A239FF35</accession>
<name>A0A239FF35_9BURK</name>
<dbReference type="GO" id="GO:0015035">
    <property type="term" value="F:protein-disulfide reductase activity"/>
    <property type="evidence" value="ECO:0007669"/>
    <property type="project" value="InterPro"/>
</dbReference>
<gene>
    <name evidence="1" type="ORF">SAMN06265795_103327</name>
</gene>
<sequence length="149" mass="16491">MKNDAASIYPLTLLYDGACPVCKLEMRNLASRDRKGELRFVDVSVPGFDAARYGLALPDLLKEIHAVQANGAVVRGLEVLRLTYSAVGLGWLARPTGWPLLKPAFDRLYVLFARNRYRVPAGFASVLFRLAARNAVRRTHACSDGKCKL</sequence>
<dbReference type="PANTHER" id="PTHR34290">
    <property type="entry name" value="SI:CH73-390P7.2"/>
    <property type="match status" value="1"/>
</dbReference>
<dbReference type="InterPro" id="IPR044691">
    <property type="entry name" value="DCC1_Trx"/>
</dbReference>
<reference evidence="1 2" key="1">
    <citation type="submission" date="2017-06" db="EMBL/GenBank/DDBJ databases">
        <authorList>
            <person name="Kim H.J."/>
            <person name="Triplett B.A."/>
        </authorList>
    </citation>
    <scope>NUCLEOTIDE SEQUENCE [LARGE SCALE GENOMIC DNA]</scope>
    <source>
        <strain evidence="1 2">U15</strain>
    </source>
</reference>
<evidence type="ECO:0000313" key="1">
    <source>
        <dbReference type="EMBL" id="SNS55375.1"/>
    </source>
</evidence>
<dbReference type="Pfam" id="PF04134">
    <property type="entry name" value="DCC1-like"/>
    <property type="match status" value="1"/>
</dbReference>
<dbReference type="AlphaFoldDB" id="A0A239FF35"/>
<evidence type="ECO:0000313" key="2">
    <source>
        <dbReference type="Proteomes" id="UP000198284"/>
    </source>
</evidence>
<dbReference type="Proteomes" id="UP000198284">
    <property type="component" value="Unassembled WGS sequence"/>
</dbReference>
<proteinExistence type="predicted"/>
<organism evidence="1 2">
    <name type="scientific">Noviherbaspirillum humi</name>
    <dbReference type="NCBI Taxonomy" id="1688639"/>
    <lineage>
        <taxon>Bacteria</taxon>
        <taxon>Pseudomonadati</taxon>
        <taxon>Pseudomonadota</taxon>
        <taxon>Betaproteobacteria</taxon>
        <taxon>Burkholderiales</taxon>
        <taxon>Oxalobacteraceae</taxon>
        <taxon>Noviherbaspirillum</taxon>
    </lineage>
</organism>
<dbReference type="InterPro" id="IPR007263">
    <property type="entry name" value="DCC1-like"/>
</dbReference>
<dbReference type="PANTHER" id="PTHR34290:SF2">
    <property type="entry name" value="OS04G0668800 PROTEIN"/>
    <property type="match status" value="1"/>
</dbReference>
<dbReference type="EMBL" id="FZOT01000003">
    <property type="protein sequence ID" value="SNS55375.1"/>
    <property type="molecule type" value="Genomic_DNA"/>
</dbReference>
<protein>
    <submittedName>
        <fullName evidence="1">Predicted thiol-disulfide oxidoreductase YuxK, DCC family</fullName>
    </submittedName>
</protein>
<keyword evidence="2" id="KW-1185">Reference proteome</keyword>